<accession>A0A8J7KRB2</accession>
<protein>
    <submittedName>
        <fullName evidence="1">Uncharacterized protein</fullName>
    </submittedName>
</protein>
<dbReference type="RefSeq" id="WP_197005130.1">
    <property type="nucleotide sequence ID" value="NZ_BONS01000017.1"/>
</dbReference>
<reference evidence="1" key="1">
    <citation type="submission" date="2020-11" db="EMBL/GenBank/DDBJ databases">
        <title>Sequencing the genomes of 1000 actinobacteria strains.</title>
        <authorList>
            <person name="Klenk H.-P."/>
        </authorList>
    </citation>
    <scope>NUCLEOTIDE SEQUENCE</scope>
    <source>
        <strain evidence="1">DSM 45356</strain>
    </source>
</reference>
<evidence type="ECO:0000313" key="2">
    <source>
        <dbReference type="Proteomes" id="UP000622552"/>
    </source>
</evidence>
<evidence type="ECO:0000313" key="1">
    <source>
        <dbReference type="EMBL" id="MBG6138357.1"/>
    </source>
</evidence>
<organism evidence="1 2">
    <name type="scientific">Longispora fulva</name>
    <dbReference type="NCBI Taxonomy" id="619741"/>
    <lineage>
        <taxon>Bacteria</taxon>
        <taxon>Bacillati</taxon>
        <taxon>Actinomycetota</taxon>
        <taxon>Actinomycetes</taxon>
        <taxon>Micromonosporales</taxon>
        <taxon>Micromonosporaceae</taxon>
        <taxon>Longispora</taxon>
    </lineage>
</organism>
<gene>
    <name evidence="1" type="ORF">IW245_004551</name>
</gene>
<dbReference type="Proteomes" id="UP000622552">
    <property type="component" value="Unassembled WGS sequence"/>
</dbReference>
<proteinExistence type="predicted"/>
<dbReference type="AlphaFoldDB" id="A0A8J7KRB2"/>
<dbReference type="EMBL" id="JADOUF010000001">
    <property type="protein sequence ID" value="MBG6138357.1"/>
    <property type="molecule type" value="Genomic_DNA"/>
</dbReference>
<comment type="caution">
    <text evidence="1">The sequence shown here is derived from an EMBL/GenBank/DDBJ whole genome shotgun (WGS) entry which is preliminary data.</text>
</comment>
<name>A0A8J7KRB2_9ACTN</name>
<sequence length="93" mass="9791">MVFGGPAVDTALWEITTGVREYLRHGRAPTDPAARAWVDAHAHQLAGLRGAAPHRPPPAYPPPANCQCTLAAVDDALTAVHAAYSTKTLRASP</sequence>
<keyword evidence="2" id="KW-1185">Reference proteome</keyword>